<dbReference type="InterPro" id="IPR050366">
    <property type="entry name" value="BP-dependent_transpt_permease"/>
</dbReference>
<keyword evidence="10" id="KW-1185">Reference proteome</keyword>
<dbReference type="PANTHER" id="PTHR43386">
    <property type="entry name" value="OLIGOPEPTIDE TRANSPORT SYSTEM PERMEASE PROTEIN APPC"/>
    <property type="match status" value="1"/>
</dbReference>
<protein>
    <submittedName>
        <fullName evidence="9">ABC transporter permease</fullName>
    </submittedName>
</protein>
<evidence type="ECO:0000256" key="7">
    <source>
        <dbReference type="RuleBase" id="RU363032"/>
    </source>
</evidence>
<evidence type="ECO:0000256" key="4">
    <source>
        <dbReference type="ARBA" id="ARBA00022692"/>
    </source>
</evidence>
<feature type="transmembrane region" description="Helical" evidence="7">
    <location>
        <begin position="96"/>
        <end position="118"/>
    </location>
</feature>
<evidence type="ECO:0000259" key="8">
    <source>
        <dbReference type="PROSITE" id="PS50928"/>
    </source>
</evidence>
<evidence type="ECO:0000256" key="1">
    <source>
        <dbReference type="ARBA" id="ARBA00004651"/>
    </source>
</evidence>
<evidence type="ECO:0000313" key="10">
    <source>
        <dbReference type="Proteomes" id="UP001611263"/>
    </source>
</evidence>
<feature type="transmembrane region" description="Helical" evidence="7">
    <location>
        <begin position="130"/>
        <end position="150"/>
    </location>
</feature>
<feature type="transmembrane region" description="Helical" evidence="7">
    <location>
        <begin position="257"/>
        <end position="276"/>
    </location>
</feature>
<feature type="transmembrane region" description="Helical" evidence="7">
    <location>
        <begin position="29"/>
        <end position="50"/>
    </location>
</feature>
<name>A0ABW7TEE7_9NOCA</name>
<accession>A0ABW7TEE7</accession>
<evidence type="ECO:0000256" key="3">
    <source>
        <dbReference type="ARBA" id="ARBA00022475"/>
    </source>
</evidence>
<keyword evidence="3" id="KW-1003">Cell membrane</keyword>
<evidence type="ECO:0000256" key="2">
    <source>
        <dbReference type="ARBA" id="ARBA00022448"/>
    </source>
</evidence>
<keyword evidence="6 7" id="KW-0472">Membrane</keyword>
<keyword evidence="4 7" id="KW-0812">Transmembrane</keyword>
<feature type="domain" description="ABC transmembrane type-1" evidence="8">
    <location>
        <begin position="90"/>
        <end position="279"/>
    </location>
</feature>
<reference evidence="9 10" key="1">
    <citation type="submission" date="2024-10" db="EMBL/GenBank/DDBJ databases">
        <title>The Natural Products Discovery Center: Release of the First 8490 Sequenced Strains for Exploring Actinobacteria Biosynthetic Diversity.</title>
        <authorList>
            <person name="Kalkreuter E."/>
            <person name="Kautsar S.A."/>
            <person name="Yang D."/>
            <person name="Bader C.D."/>
            <person name="Teijaro C.N."/>
            <person name="Fluegel L."/>
            <person name="Davis C.M."/>
            <person name="Simpson J.R."/>
            <person name="Lauterbach L."/>
            <person name="Steele A.D."/>
            <person name="Gui C."/>
            <person name="Meng S."/>
            <person name="Li G."/>
            <person name="Viehrig K."/>
            <person name="Ye F."/>
            <person name="Su P."/>
            <person name="Kiefer A.F."/>
            <person name="Nichols A."/>
            <person name="Cepeda A.J."/>
            <person name="Yan W."/>
            <person name="Fan B."/>
            <person name="Jiang Y."/>
            <person name="Adhikari A."/>
            <person name="Zheng C.-J."/>
            <person name="Schuster L."/>
            <person name="Cowan T.M."/>
            <person name="Smanski M.J."/>
            <person name="Chevrette M.G."/>
            <person name="De Carvalho L.P.S."/>
            <person name="Shen B."/>
        </authorList>
    </citation>
    <scope>NUCLEOTIDE SEQUENCE [LARGE SCALE GENOMIC DNA]</scope>
    <source>
        <strain evidence="9 10">NPDC020568</strain>
    </source>
</reference>
<comment type="subcellular location">
    <subcellularLocation>
        <location evidence="1 7">Cell membrane</location>
        <topology evidence="1 7">Multi-pass membrane protein</topology>
    </subcellularLocation>
</comment>
<dbReference type="PROSITE" id="PS50928">
    <property type="entry name" value="ABC_TM1"/>
    <property type="match status" value="1"/>
</dbReference>
<dbReference type="InterPro" id="IPR035906">
    <property type="entry name" value="MetI-like_sf"/>
</dbReference>
<dbReference type="PANTHER" id="PTHR43386:SF1">
    <property type="entry name" value="D,D-DIPEPTIDE TRANSPORT SYSTEM PERMEASE PROTEIN DDPC-RELATED"/>
    <property type="match status" value="1"/>
</dbReference>
<evidence type="ECO:0000256" key="6">
    <source>
        <dbReference type="ARBA" id="ARBA00023136"/>
    </source>
</evidence>
<comment type="similarity">
    <text evidence="7">Belongs to the binding-protein-dependent transport system permease family.</text>
</comment>
<feature type="transmembrane region" description="Helical" evidence="7">
    <location>
        <begin position="156"/>
        <end position="172"/>
    </location>
</feature>
<dbReference type="GeneID" id="93506339"/>
<evidence type="ECO:0000313" key="9">
    <source>
        <dbReference type="EMBL" id="MFI1459405.1"/>
    </source>
</evidence>
<feature type="transmembrane region" description="Helical" evidence="7">
    <location>
        <begin position="211"/>
        <end position="237"/>
    </location>
</feature>
<sequence>MTDIAGGHILGRALRQFAARRPRALPPPATILSAAVLLFALLATAAPGVLTRGDPVAVAPADRLQPPSATHLFGTDQLGRDVFARIVHGTGASLTAALLAVAIAVVGGGLLGVAAGYLGGWTDRVGMRIVDVLLAVPSLLLSMTVIAATGGGTTELGIAVGIAGVAAAARIIRSRTMQLRSAPFVEAATVSGWRRPVVVGRHVLPHLWPTAAAVASVEFGQAVLAVAALGFLGFGPAPPAPEWGAMVADGRAFLGSAWWLTVIPALIIMAVVLAAYRLSRVIEGTPSA</sequence>
<dbReference type="Gene3D" id="1.10.3720.10">
    <property type="entry name" value="MetI-like"/>
    <property type="match status" value="1"/>
</dbReference>
<comment type="caution">
    <text evidence="9">The sequence shown here is derived from an EMBL/GenBank/DDBJ whole genome shotgun (WGS) entry which is preliminary data.</text>
</comment>
<dbReference type="SUPFAM" id="SSF161098">
    <property type="entry name" value="MetI-like"/>
    <property type="match status" value="1"/>
</dbReference>
<dbReference type="RefSeq" id="WP_033241287.1">
    <property type="nucleotide sequence ID" value="NZ_JBIRUQ010000001.1"/>
</dbReference>
<proteinExistence type="inferred from homology"/>
<dbReference type="Proteomes" id="UP001611263">
    <property type="component" value="Unassembled WGS sequence"/>
</dbReference>
<keyword evidence="5 7" id="KW-1133">Transmembrane helix</keyword>
<keyword evidence="2 7" id="KW-0813">Transport</keyword>
<dbReference type="Pfam" id="PF00528">
    <property type="entry name" value="BPD_transp_1"/>
    <property type="match status" value="1"/>
</dbReference>
<dbReference type="EMBL" id="JBIRUQ010000001">
    <property type="protein sequence ID" value="MFI1459405.1"/>
    <property type="molecule type" value="Genomic_DNA"/>
</dbReference>
<evidence type="ECO:0000256" key="5">
    <source>
        <dbReference type="ARBA" id="ARBA00022989"/>
    </source>
</evidence>
<organism evidence="9 10">
    <name type="scientific">Nocardia carnea</name>
    <dbReference type="NCBI Taxonomy" id="37328"/>
    <lineage>
        <taxon>Bacteria</taxon>
        <taxon>Bacillati</taxon>
        <taxon>Actinomycetota</taxon>
        <taxon>Actinomycetes</taxon>
        <taxon>Mycobacteriales</taxon>
        <taxon>Nocardiaceae</taxon>
        <taxon>Nocardia</taxon>
    </lineage>
</organism>
<dbReference type="InterPro" id="IPR000515">
    <property type="entry name" value="MetI-like"/>
</dbReference>
<gene>
    <name evidence="9" type="ORF">ACH4WX_01640</name>
</gene>
<dbReference type="CDD" id="cd06261">
    <property type="entry name" value="TM_PBP2"/>
    <property type="match status" value="1"/>
</dbReference>